<feature type="region of interest" description="Disordered" evidence="13">
    <location>
        <begin position="571"/>
        <end position="628"/>
    </location>
</feature>
<dbReference type="GO" id="GO:0016042">
    <property type="term" value="P:lipid catabolic process"/>
    <property type="evidence" value="ECO:0007669"/>
    <property type="project" value="UniProtKB-UniRule"/>
</dbReference>
<dbReference type="SMART" id="SM00100">
    <property type="entry name" value="cNMP"/>
    <property type="match status" value="1"/>
</dbReference>
<dbReference type="InterPro" id="IPR050301">
    <property type="entry name" value="NTE"/>
</dbReference>
<gene>
    <name evidence="16" type="ORF">BCR42DRAFT_495154</name>
</gene>
<dbReference type="GO" id="GO:0005789">
    <property type="term" value="C:endoplasmic reticulum membrane"/>
    <property type="evidence" value="ECO:0007669"/>
    <property type="project" value="UniProtKB-SubCell"/>
</dbReference>
<comment type="catalytic activity">
    <reaction evidence="12">
        <text>a 1-acyl-sn-glycero-3-phosphocholine + H2O = sn-glycerol 3-phosphocholine + a fatty acid + H(+)</text>
        <dbReference type="Rhea" id="RHEA:15177"/>
        <dbReference type="ChEBI" id="CHEBI:15377"/>
        <dbReference type="ChEBI" id="CHEBI:15378"/>
        <dbReference type="ChEBI" id="CHEBI:16870"/>
        <dbReference type="ChEBI" id="CHEBI:28868"/>
        <dbReference type="ChEBI" id="CHEBI:58168"/>
        <dbReference type="EC" id="3.1.1.5"/>
    </reaction>
</comment>
<evidence type="ECO:0000259" key="15">
    <source>
        <dbReference type="PROSITE" id="PS51635"/>
    </source>
</evidence>
<feature type="compositionally biased region" description="Low complexity" evidence="13">
    <location>
        <begin position="603"/>
        <end position="619"/>
    </location>
</feature>
<evidence type="ECO:0000256" key="10">
    <source>
        <dbReference type="ARBA" id="ARBA00023136"/>
    </source>
</evidence>
<dbReference type="Proteomes" id="UP000193560">
    <property type="component" value="Unassembled WGS sequence"/>
</dbReference>
<feature type="region of interest" description="Disordered" evidence="13">
    <location>
        <begin position="1180"/>
        <end position="1204"/>
    </location>
</feature>
<dbReference type="Gene3D" id="3.40.1090.10">
    <property type="entry name" value="Cytosolic phospholipase A2 catalytic domain"/>
    <property type="match status" value="2"/>
</dbReference>
<keyword evidence="8 12" id="KW-1133">Transmembrane helix</keyword>
<feature type="compositionally biased region" description="Basic residues" evidence="13">
    <location>
        <begin position="958"/>
        <end position="969"/>
    </location>
</feature>
<feature type="short sequence motif" description="GXSXG" evidence="11">
    <location>
        <begin position="1494"/>
        <end position="1498"/>
    </location>
</feature>
<keyword evidence="9 11" id="KW-0443">Lipid metabolism</keyword>
<feature type="transmembrane region" description="Helical" evidence="12">
    <location>
        <begin position="76"/>
        <end position="98"/>
    </location>
</feature>
<feature type="region of interest" description="Disordered" evidence="13">
    <location>
        <begin position="206"/>
        <end position="246"/>
    </location>
</feature>
<feature type="compositionally biased region" description="Polar residues" evidence="13">
    <location>
        <begin position="391"/>
        <end position="400"/>
    </location>
</feature>
<dbReference type="OrthoDB" id="421051at2759"/>
<keyword evidence="10 12" id="KW-0472">Membrane</keyword>
<evidence type="ECO:0000256" key="13">
    <source>
        <dbReference type="SAM" id="MobiDB-lite"/>
    </source>
</evidence>
<dbReference type="Gene3D" id="2.60.120.10">
    <property type="entry name" value="Jelly Rolls"/>
    <property type="match status" value="3"/>
</dbReference>
<name>A0A1X2I6C6_9FUNG</name>
<feature type="region of interest" description="Disordered" evidence="13">
    <location>
        <begin position="733"/>
        <end position="764"/>
    </location>
</feature>
<evidence type="ECO:0000256" key="12">
    <source>
        <dbReference type="RuleBase" id="RU362043"/>
    </source>
</evidence>
<dbReference type="PANTHER" id="PTHR14226:SF29">
    <property type="entry name" value="NEUROPATHY TARGET ESTERASE SWS"/>
    <property type="match status" value="1"/>
</dbReference>
<dbReference type="GO" id="GO:0004622">
    <property type="term" value="F:phosphatidylcholine lysophospholipase activity"/>
    <property type="evidence" value="ECO:0007669"/>
    <property type="project" value="UniProtKB-EC"/>
</dbReference>
<evidence type="ECO:0000259" key="14">
    <source>
        <dbReference type="PROSITE" id="PS50042"/>
    </source>
</evidence>
<keyword evidence="12" id="KW-0256">Endoplasmic reticulum</keyword>
<feature type="region of interest" description="Disordered" evidence="13">
    <location>
        <begin position="659"/>
        <end position="703"/>
    </location>
</feature>
<feature type="compositionally biased region" description="Polar residues" evidence="13">
    <location>
        <begin position="739"/>
        <end position="750"/>
    </location>
</feature>
<comment type="caution">
    <text evidence="16">The sequence shown here is derived from an EMBL/GenBank/DDBJ whole genome shotgun (WGS) entry which is preliminary data.</text>
</comment>
<evidence type="ECO:0000313" key="16">
    <source>
        <dbReference type="EMBL" id="ORZ09301.1"/>
    </source>
</evidence>
<feature type="transmembrane region" description="Helical" evidence="12">
    <location>
        <begin position="50"/>
        <end position="70"/>
    </location>
</feature>
<dbReference type="InterPro" id="IPR000595">
    <property type="entry name" value="cNMP-bd_dom"/>
</dbReference>
<dbReference type="PROSITE" id="PS51635">
    <property type="entry name" value="PNPLA"/>
    <property type="match status" value="1"/>
</dbReference>
<feature type="compositionally biased region" description="Basic and acidic residues" evidence="13">
    <location>
        <begin position="341"/>
        <end position="352"/>
    </location>
</feature>
<feature type="compositionally biased region" description="Polar residues" evidence="13">
    <location>
        <begin position="319"/>
        <end position="335"/>
    </location>
</feature>
<accession>A0A1X2I6C6</accession>
<feature type="transmembrane region" description="Helical" evidence="12">
    <location>
        <begin position="261"/>
        <end position="283"/>
    </location>
</feature>
<evidence type="ECO:0000256" key="5">
    <source>
        <dbReference type="ARBA" id="ARBA00022692"/>
    </source>
</evidence>
<dbReference type="STRING" id="90262.A0A1X2I6C6"/>
<dbReference type="SUPFAM" id="SSF51206">
    <property type="entry name" value="cAMP-binding domain-like"/>
    <property type="match status" value="3"/>
</dbReference>
<feature type="compositionally biased region" description="Polar residues" evidence="13">
    <location>
        <begin position="803"/>
        <end position="823"/>
    </location>
</feature>
<protein>
    <recommendedName>
        <fullName evidence="4 12">Lysophospholipase NTE1</fullName>
        <ecNumber evidence="3 12">3.1.1.5</ecNumber>
    </recommendedName>
    <alternativeName>
        <fullName evidence="12">Intracellular phospholipase B</fullName>
    </alternativeName>
</protein>
<keyword evidence="5 12" id="KW-0812">Transmembrane</keyword>
<feature type="domain" description="Cyclic nucleotide-binding" evidence="14">
    <location>
        <begin position="1030"/>
        <end position="1132"/>
    </location>
</feature>
<dbReference type="InterPro" id="IPR001423">
    <property type="entry name" value="LysoPLipase_patatin_CS"/>
</dbReference>
<evidence type="ECO:0000256" key="1">
    <source>
        <dbReference type="ARBA" id="ARBA00004370"/>
    </source>
</evidence>
<organism evidence="16 17">
    <name type="scientific">Absidia repens</name>
    <dbReference type="NCBI Taxonomy" id="90262"/>
    <lineage>
        <taxon>Eukaryota</taxon>
        <taxon>Fungi</taxon>
        <taxon>Fungi incertae sedis</taxon>
        <taxon>Mucoromycota</taxon>
        <taxon>Mucoromycotina</taxon>
        <taxon>Mucoromycetes</taxon>
        <taxon>Mucorales</taxon>
        <taxon>Cunninghamellaceae</taxon>
        <taxon>Absidia</taxon>
    </lineage>
</organism>
<dbReference type="InterPro" id="IPR014710">
    <property type="entry name" value="RmlC-like_jellyroll"/>
</dbReference>
<evidence type="ECO:0000256" key="7">
    <source>
        <dbReference type="ARBA" id="ARBA00022963"/>
    </source>
</evidence>
<dbReference type="PROSITE" id="PS50042">
    <property type="entry name" value="CNMP_BINDING_3"/>
    <property type="match status" value="2"/>
</dbReference>
<comment type="similarity">
    <text evidence="2 12">Belongs to the NTE family.</text>
</comment>
<dbReference type="InterPro" id="IPR018490">
    <property type="entry name" value="cNMP-bd_dom_sf"/>
</dbReference>
<feature type="region of interest" description="Disordered" evidence="13">
    <location>
        <begin position="931"/>
        <end position="973"/>
    </location>
</feature>
<evidence type="ECO:0000256" key="4">
    <source>
        <dbReference type="ARBA" id="ARBA00018317"/>
    </source>
</evidence>
<proteinExistence type="inferred from homology"/>
<feature type="domain" description="Cyclic nucleotide-binding" evidence="14">
    <location>
        <begin position="155"/>
        <end position="236"/>
    </location>
</feature>
<evidence type="ECO:0000256" key="11">
    <source>
        <dbReference type="PROSITE-ProRule" id="PRU01161"/>
    </source>
</evidence>
<dbReference type="SUPFAM" id="SSF52151">
    <property type="entry name" value="FabD/lysophospholipase-like"/>
    <property type="match status" value="1"/>
</dbReference>
<feature type="compositionally biased region" description="Polar residues" evidence="13">
    <location>
        <begin position="878"/>
        <end position="894"/>
    </location>
</feature>
<keyword evidence="17" id="KW-1185">Reference proteome</keyword>
<feature type="short sequence motif" description="DGA/G" evidence="11">
    <location>
        <begin position="1614"/>
        <end position="1616"/>
    </location>
</feature>
<evidence type="ECO:0000313" key="17">
    <source>
        <dbReference type="Proteomes" id="UP000193560"/>
    </source>
</evidence>
<dbReference type="Pfam" id="PF01734">
    <property type="entry name" value="Patatin"/>
    <property type="match status" value="1"/>
</dbReference>
<evidence type="ECO:0000256" key="6">
    <source>
        <dbReference type="ARBA" id="ARBA00022801"/>
    </source>
</evidence>
<feature type="compositionally biased region" description="Acidic residues" evidence="13">
    <location>
        <begin position="209"/>
        <end position="221"/>
    </location>
</feature>
<dbReference type="InterPro" id="IPR056556">
    <property type="entry name" value="NTE1_P-loop_dom"/>
</dbReference>
<feature type="compositionally biased region" description="Low complexity" evidence="13">
    <location>
        <begin position="362"/>
        <end position="373"/>
    </location>
</feature>
<keyword evidence="7 11" id="KW-0442">Lipid degradation</keyword>
<keyword evidence="6 11" id="KW-0378">Hydrolase</keyword>
<dbReference type="EMBL" id="MCGE01000028">
    <property type="protein sequence ID" value="ORZ09301.1"/>
    <property type="molecule type" value="Genomic_DNA"/>
</dbReference>
<feature type="domain" description="PNPLA" evidence="15">
    <location>
        <begin position="1463"/>
        <end position="1627"/>
    </location>
</feature>
<dbReference type="InterPro" id="IPR002641">
    <property type="entry name" value="PNPLA_dom"/>
</dbReference>
<feature type="active site" description="Nucleophile" evidence="11">
    <location>
        <position position="1496"/>
    </location>
</feature>
<feature type="compositionally biased region" description="Acidic residues" evidence="13">
    <location>
        <begin position="228"/>
        <end position="242"/>
    </location>
</feature>
<evidence type="ECO:0000256" key="8">
    <source>
        <dbReference type="ARBA" id="ARBA00022989"/>
    </source>
</evidence>
<feature type="region of interest" description="Disordered" evidence="13">
    <location>
        <begin position="787"/>
        <end position="823"/>
    </location>
</feature>
<feature type="region of interest" description="Disordered" evidence="13">
    <location>
        <begin position="319"/>
        <end position="405"/>
    </location>
</feature>
<evidence type="ECO:0000256" key="3">
    <source>
        <dbReference type="ARBA" id="ARBA00013274"/>
    </source>
</evidence>
<evidence type="ECO:0000256" key="9">
    <source>
        <dbReference type="ARBA" id="ARBA00023098"/>
    </source>
</evidence>
<feature type="region of interest" description="Disordered" evidence="13">
    <location>
        <begin position="872"/>
        <end position="915"/>
    </location>
</feature>
<dbReference type="PANTHER" id="PTHR14226">
    <property type="entry name" value="NEUROPATHY TARGET ESTERASE/SWISS CHEESE D.MELANOGASTER"/>
    <property type="match status" value="1"/>
</dbReference>
<dbReference type="EC" id="3.1.1.5" evidence="3 12"/>
<dbReference type="InterPro" id="IPR016035">
    <property type="entry name" value="Acyl_Trfase/lysoPLipase"/>
</dbReference>
<feature type="active site" description="Proton acceptor" evidence="11">
    <location>
        <position position="1614"/>
    </location>
</feature>
<dbReference type="CDD" id="cd00038">
    <property type="entry name" value="CAP_ED"/>
    <property type="match status" value="1"/>
</dbReference>
<sequence>MDQIHSYHYTTTDAGPLNCASDILPDTGMQPTAFDTMSFFSRIVGFVPSMLFRAVGFVTITIPLFFYHVLTLSFTLHLNFSSLIMLIAVVGLVGYYVIRYRFMNTYSHLKPDSSQKPNSSFDLHPDSGEDAGFSKPSIRNYPDEFLSAFLSSIKIFGYLEQPVFHELARHLQTKKLLAGDTLFRTMEQERSFYIVVDGHVQMFVKPDNDNNDDYDDGDDDGSFVGLSDTDEPTSSNDDDDDDLNHWDKVNKKRQDDKFKDYTLINEVGKGGTLSSLFTILSIFREGFNRSELKQKAKNKSMRHQIASRSNHHLDSVFSVTSPSVSHQHGGSTDSLPPSLDIGRDTSSDEWRHVFPNLENQASDSSLPISSNSSVATPDTSPKKTHRRRLSSFGSASNTLGSRKYNKNLLTTPTKVIHPQEQSTGIDYDHGGDDIDPNDIIDSPLDGGFIDPQFRRRQKSVSQSSVYHRRQYQSVHPNIIARATVDTTLAVIPEEAFHKLTLKFPKAAAHIVQVIVTRFQRVTLMTSHRYLGLTTELLRLEKLANDSVCDQGSFWNFSGDFFRPGAMDRLRKKNSTTERGQCDGDNTADGGRSTEKGGIGGGSNSNNSNKGNNRSSSSRIAPLDTERSSTPKLIQAIDIMNTSSPSMLSPANEALKQINSGLRGANPSTGLSGSTSTNLRSRHQRQQHYNSRVTNDDEYSMEDDKHLRSSVMKALSKCLGIKVAPDVSTGSLENKLPSLLHNNKNGKQPSRNQRRPNHFDSPDLQHSRQPYSMNIFFQADALDSGASSALDNINSHDDDDLDNVSTISSVNSGTDSYGSGSHSRRLSSYISAEDIVIMYYPEGAVLVREKEHFDGLFFVMDGLLEATMAPTECEEGSNPILQGSNDKTSIRPVNQRSTTAKRKSSSSGSGDKSKLNVRELAHDDGDRSLFNKSQHQYQQQQDTDDQAVASEAPAGRQPRDKKQKSNKKQVKTPAFRIHPGGLAGYLGALTGHPSFVDIRAKQNTYVGYLPKKTLDRIIDRNPMVMMKLAKQLVDSMSPLLLHIDLSLDWMQVNAGQIICREGQPSDSLYMVLHGRLRTIKERKAGHLEILGEFGHGESVGELEVLTGTPTTSTLHAIRDSELARIPKTLFNALAHRHPEVTLQISRMVAYRSLQLVMNNGISGHGNNASLHLQQAISASSLSSSSPSSPMNTLSSSSTSSLGSTPNLHSELYGRNNVNLKTIGILPVNSMVPLEEFAANLKTALMHDVGASCILLNSASITTVMGKHAFSRMGKLKIASWLAEQEEKARIVLYLADGGVNSQWTRTCIRQADCILLVGLGDEDPSVGEFERFMINMKTTARKELILLHGERSCIPGSTQNWLKNRLWIQAHHHIFMAMKQHASFTSDRVRPQWLATQGRKMTGNSISMLNNVKDHLEKYYSAVPTVSRLLVMNKNRGNTMSLDTLSRNDFARLARRLCGRSVALVLGGGGARGISHIGVIQALEESGIPIDIIGGTSIGSFVGGLYARHMDLVSTIARSKLFANRVSSIWRQLMDLTYPVTAWFTGHEFNRAIWKCLGDSLVEDFWIPYFAVTTNITFSRMEVHTTGYAWRYIRASMSLSGYMPPICDNGNMLVDGGYMDNLPVTVAKNMGADIVIAVDVASDDDTSPVNYGDYISGWWAILHSYNPFRTYNIPSIAEIQSRLAYVSSVAKLEEAKLTDGTLYVKLPVQQWGTLEFNKFKDIQALGYRVGKTVVTKWRKAGYATGRLADDDDHGRWLGKEVKGKRGRRNSV</sequence>
<comment type="subcellular location">
    <subcellularLocation>
        <location evidence="12">Endoplasmic reticulum membrane</location>
    </subcellularLocation>
    <subcellularLocation>
        <location evidence="1">Membrane</location>
    </subcellularLocation>
</comment>
<reference evidence="16 17" key="1">
    <citation type="submission" date="2016-07" db="EMBL/GenBank/DDBJ databases">
        <title>Pervasive Adenine N6-methylation of Active Genes in Fungi.</title>
        <authorList>
            <consortium name="DOE Joint Genome Institute"/>
            <person name="Mondo S.J."/>
            <person name="Dannebaum R.O."/>
            <person name="Kuo R.C."/>
            <person name="Labutti K."/>
            <person name="Haridas S."/>
            <person name="Kuo A."/>
            <person name="Salamov A."/>
            <person name="Ahrendt S.R."/>
            <person name="Lipzen A."/>
            <person name="Sullivan W."/>
            <person name="Andreopoulos W.B."/>
            <person name="Clum A."/>
            <person name="Lindquist E."/>
            <person name="Daum C."/>
            <person name="Ramamoorthy G.K."/>
            <person name="Gryganskyi A."/>
            <person name="Culley D."/>
            <person name="Magnuson J.K."/>
            <person name="James T.Y."/>
            <person name="O'Malley M.A."/>
            <person name="Stajich J.E."/>
            <person name="Spatafora J.W."/>
            <person name="Visel A."/>
            <person name="Grigoriev I.V."/>
        </authorList>
    </citation>
    <scope>NUCLEOTIDE SEQUENCE [LARGE SCALE GENOMIC DNA]</scope>
    <source>
        <strain evidence="16 17">NRRL 1336</strain>
    </source>
</reference>
<comment type="function">
    <text evidence="12">Intracellular phospholipase B that catalyzes the double deacylation of phosphatidylcholine (PC) to glycerophosphocholine (GroPCho). Plays an important role in membrane lipid homeostasis.</text>
</comment>
<dbReference type="Pfam" id="PF24179">
    <property type="entry name" value="NTE_Ploop"/>
    <property type="match status" value="1"/>
</dbReference>
<dbReference type="PROSITE" id="PS01237">
    <property type="entry name" value="UPF0028"/>
    <property type="match status" value="1"/>
</dbReference>
<dbReference type="Pfam" id="PF00027">
    <property type="entry name" value="cNMP_binding"/>
    <property type="match status" value="1"/>
</dbReference>
<feature type="compositionally biased region" description="Low complexity" evidence="13">
    <location>
        <begin position="667"/>
        <end position="678"/>
    </location>
</feature>
<dbReference type="GO" id="GO:0046470">
    <property type="term" value="P:phosphatidylcholine metabolic process"/>
    <property type="evidence" value="ECO:0007669"/>
    <property type="project" value="InterPro"/>
</dbReference>
<evidence type="ECO:0000256" key="2">
    <source>
        <dbReference type="ARBA" id="ARBA00006636"/>
    </source>
</evidence>
<feature type="short sequence motif" description="GXGXXG" evidence="11">
    <location>
        <begin position="1467"/>
        <end position="1472"/>
    </location>
</feature>